<dbReference type="Proteomes" id="UP000315167">
    <property type="component" value="Unassembled WGS sequence"/>
</dbReference>
<reference evidence="1 2" key="1">
    <citation type="journal article" date="2015" name="Stand. Genomic Sci.">
        <title>Genomic Encyclopedia of Bacterial and Archaeal Type Strains, Phase III: the genomes of soil and plant-associated and newly described type strains.</title>
        <authorList>
            <person name="Whitman W.B."/>
            <person name="Woyke T."/>
            <person name="Klenk H.P."/>
            <person name="Zhou Y."/>
            <person name="Lilburn T.G."/>
            <person name="Beck B.J."/>
            <person name="De Vos P."/>
            <person name="Vandamme P."/>
            <person name="Eisen J.A."/>
            <person name="Garrity G."/>
            <person name="Hugenholtz P."/>
            <person name="Kyrpides N.C."/>
        </authorList>
    </citation>
    <scope>NUCLEOTIDE SEQUENCE [LARGE SCALE GENOMIC DNA]</scope>
    <source>
        <strain evidence="1 2">CGMCC 1.10821</strain>
    </source>
</reference>
<comment type="caution">
    <text evidence="1">The sequence shown here is derived from an EMBL/GenBank/DDBJ whole genome shotgun (WGS) entry which is preliminary data.</text>
</comment>
<keyword evidence="2" id="KW-1185">Reference proteome</keyword>
<accession>A0A562LE00</accession>
<name>A0A562LE00_9GAMM</name>
<gene>
    <name evidence="1" type="ORF">IP90_00142</name>
</gene>
<protein>
    <submittedName>
        <fullName evidence="1">Uncharacterized protein</fullName>
    </submittedName>
</protein>
<dbReference type="AlphaFoldDB" id="A0A562LE00"/>
<organism evidence="1 2">
    <name type="scientific">Luteimonas cucumeris</name>
    <dbReference type="NCBI Taxonomy" id="985012"/>
    <lineage>
        <taxon>Bacteria</taxon>
        <taxon>Pseudomonadati</taxon>
        <taxon>Pseudomonadota</taxon>
        <taxon>Gammaproteobacteria</taxon>
        <taxon>Lysobacterales</taxon>
        <taxon>Lysobacteraceae</taxon>
        <taxon>Luteimonas</taxon>
    </lineage>
</organism>
<evidence type="ECO:0000313" key="2">
    <source>
        <dbReference type="Proteomes" id="UP000315167"/>
    </source>
</evidence>
<sequence length="149" mass="16083">MPGLSVPAPRLYRWPVIVVGWALLLLAACTVPATLMPSPPAGAQALAPTGPHETRTDLQVADLYARYGPHFGRLQSASYSLPADLAWADVEAHYDQALRGWKADARFPPRSGKLASRTWVKGRQVLVIEQFDAGGTRVLVVGSNLGVRD</sequence>
<proteinExistence type="predicted"/>
<dbReference type="EMBL" id="VLKN01000001">
    <property type="protein sequence ID" value="TWI05880.1"/>
    <property type="molecule type" value="Genomic_DNA"/>
</dbReference>
<evidence type="ECO:0000313" key="1">
    <source>
        <dbReference type="EMBL" id="TWI05880.1"/>
    </source>
</evidence>